<dbReference type="Gene3D" id="3.40.1350.10">
    <property type="match status" value="1"/>
</dbReference>
<dbReference type="Proteomes" id="UP000219669">
    <property type="component" value="Unassembled WGS sequence"/>
</dbReference>
<protein>
    <recommendedName>
        <fullName evidence="3">PD(D/E)XK endonuclease domain-containing protein</fullName>
    </recommendedName>
</protein>
<evidence type="ECO:0008006" key="3">
    <source>
        <dbReference type="Google" id="ProtNLM"/>
    </source>
</evidence>
<proteinExistence type="predicted"/>
<gene>
    <name evidence="1" type="ORF">SAMN02746062_00708</name>
</gene>
<organism evidence="1 2">
    <name type="scientific">Alysiella filiformis DSM 16848</name>
    <dbReference type="NCBI Taxonomy" id="1120981"/>
    <lineage>
        <taxon>Bacteria</taxon>
        <taxon>Pseudomonadati</taxon>
        <taxon>Pseudomonadota</taxon>
        <taxon>Betaproteobacteria</taxon>
        <taxon>Neisseriales</taxon>
        <taxon>Neisseriaceae</taxon>
        <taxon>Alysiella</taxon>
    </lineage>
</organism>
<dbReference type="AlphaFoldDB" id="A0A286E736"/>
<keyword evidence="2" id="KW-1185">Reference proteome</keyword>
<dbReference type="OrthoDB" id="282784at2"/>
<sequence length="133" mass="15400">MPIRKTPLHENTLSHYQNHSFEYMLLAWLLNGGWEASKPGVDLGSKTDVQVSDGIKLYRIQVKCLDTPDDNIKVENKWKNAPTPIDYVVYFSKRAKWGYILPAFQGTKKSLKSEGHIRFEQNPEDFLRAFENV</sequence>
<dbReference type="RefSeq" id="WP_097113781.1">
    <property type="nucleotide sequence ID" value="NZ_CP083931.1"/>
</dbReference>
<dbReference type="GO" id="GO:0003676">
    <property type="term" value="F:nucleic acid binding"/>
    <property type="evidence" value="ECO:0007669"/>
    <property type="project" value="InterPro"/>
</dbReference>
<reference evidence="1 2" key="1">
    <citation type="submission" date="2017-09" db="EMBL/GenBank/DDBJ databases">
        <authorList>
            <person name="Ehlers B."/>
            <person name="Leendertz F.H."/>
        </authorList>
    </citation>
    <scope>NUCLEOTIDE SEQUENCE [LARGE SCALE GENOMIC DNA]</scope>
    <source>
        <strain evidence="1 2">DSM 16848</strain>
    </source>
</reference>
<accession>A0A286E736</accession>
<evidence type="ECO:0000313" key="2">
    <source>
        <dbReference type="Proteomes" id="UP000219669"/>
    </source>
</evidence>
<evidence type="ECO:0000313" key="1">
    <source>
        <dbReference type="EMBL" id="SOD66710.1"/>
    </source>
</evidence>
<name>A0A286E736_9NEIS</name>
<dbReference type="EMBL" id="OCNF01000004">
    <property type="protein sequence ID" value="SOD66710.1"/>
    <property type="molecule type" value="Genomic_DNA"/>
</dbReference>
<dbReference type="InterPro" id="IPR011856">
    <property type="entry name" value="tRNA_endonuc-like_dom_sf"/>
</dbReference>